<feature type="compositionally biased region" description="Polar residues" evidence="1">
    <location>
        <begin position="777"/>
        <end position="786"/>
    </location>
</feature>
<dbReference type="Proteomes" id="UP001341281">
    <property type="component" value="Chromosome 03"/>
</dbReference>
<feature type="domain" description="5'-3' DNA helicase ZGRF1-like N-terminal" evidence="2">
    <location>
        <begin position="205"/>
        <end position="284"/>
    </location>
</feature>
<feature type="region of interest" description="Disordered" evidence="1">
    <location>
        <begin position="740"/>
        <end position="794"/>
    </location>
</feature>
<dbReference type="EMBL" id="CP144747">
    <property type="protein sequence ID" value="WVZ64745.1"/>
    <property type="molecule type" value="Genomic_DNA"/>
</dbReference>
<feature type="region of interest" description="Disordered" evidence="1">
    <location>
        <begin position="313"/>
        <end position="351"/>
    </location>
</feature>
<feature type="compositionally biased region" description="Pro residues" evidence="1">
    <location>
        <begin position="44"/>
        <end position="54"/>
    </location>
</feature>
<feature type="compositionally biased region" description="Basic and acidic residues" evidence="1">
    <location>
        <begin position="524"/>
        <end position="533"/>
    </location>
</feature>
<dbReference type="InterPro" id="IPR052800">
    <property type="entry name" value="DNA_Repair_Helicase_ZGRF1"/>
</dbReference>
<feature type="region of interest" description="Disordered" evidence="1">
    <location>
        <begin position="127"/>
        <end position="165"/>
    </location>
</feature>
<name>A0AAQ3T278_PASNO</name>
<feature type="compositionally biased region" description="Polar residues" evidence="1">
    <location>
        <begin position="480"/>
        <end position="504"/>
    </location>
</feature>
<dbReference type="GO" id="GO:0006302">
    <property type="term" value="P:double-strand break repair"/>
    <property type="evidence" value="ECO:0007669"/>
    <property type="project" value="TreeGrafter"/>
</dbReference>
<feature type="compositionally biased region" description="Polar residues" evidence="1">
    <location>
        <begin position="22"/>
        <end position="32"/>
    </location>
</feature>
<protein>
    <recommendedName>
        <fullName evidence="2">5'-3' DNA helicase ZGRF1-like N-terminal domain-containing protein</fullName>
    </recommendedName>
</protein>
<feature type="compositionally biased region" description="Polar residues" evidence="1">
    <location>
        <begin position="135"/>
        <end position="144"/>
    </location>
</feature>
<dbReference type="Pfam" id="PF10382">
    <property type="entry name" value="ZGRF1-like_N"/>
    <property type="match status" value="3"/>
</dbReference>
<feature type="compositionally biased region" description="Basic and acidic residues" evidence="1">
    <location>
        <begin position="438"/>
        <end position="447"/>
    </location>
</feature>
<feature type="compositionally biased region" description="Low complexity" evidence="1">
    <location>
        <begin position="626"/>
        <end position="644"/>
    </location>
</feature>
<dbReference type="AlphaFoldDB" id="A0AAQ3T278"/>
<feature type="region of interest" description="Disordered" evidence="1">
    <location>
        <begin position="22"/>
        <end position="57"/>
    </location>
</feature>
<dbReference type="PANTHER" id="PTHR28535">
    <property type="entry name" value="ZINC FINGER GRF-TYPE CONTAINING 1"/>
    <property type="match status" value="1"/>
</dbReference>
<dbReference type="GO" id="GO:0005634">
    <property type="term" value="C:nucleus"/>
    <property type="evidence" value="ECO:0007669"/>
    <property type="project" value="TreeGrafter"/>
</dbReference>
<feature type="compositionally biased region" description="Basic and acidic residues" evidence="1">
    <location>
        <begin position="742"/>
        <end position="757"/>
    </location>
</feature>
<gene>
    <name evidence="3" type="ORF">U9M48_014220</name>
</gene>
<reference evidence="3 4" key="1">
    <citation type="submission" date="2024-02" db="EMBL/GenBank/DDBJ databases">
        <title>High-quality chromosome-scale genome assembly of Pensacola bahiagrass (Paspalum notatum Flugge var. saurae).</title>
        <authorList>
            <person name="Vega J.M."/>
            <person name="Podio M."/>
            <person name="Orjuela J."/>
            <person name="Siena L.A."/>
            <person name="Pessino S.C."/>
            <person name="Combes M.C."/>
            <person name="Mariac C."/>
            <person name="Albertini E."/>
            <person name="Pupilli F."/>
            <person name="Ortiz J.P.A."/>
            <person name="Leblanc O."/>
        </authorList>
    </citation>
    <scope>NUCLEOTIDE SEQUENCE [LARGE SCALE GENOMIC DNA]</scope>
    <source>
        <strain evidence="3">R1</strain>
        <tissue evidence="3">Leaf</tissue>
    </source>
</reference>
<dbReference type="InterPro" id="IPR018838">
    <property type="entry name" value="ZGRF1-like_N"/>
</dbReference>
<dbReference type="PANTHER" id="PTHR28535:SF1">
    <property type="entry name" value="PROTEIN ZGRF1"/>
    <property type="match status" value="1"/>
</dbReference>
<feature type="region of interest" description="Disordered" evidence="1">
    <location>
        <begin position="618"/>
        <end position="644"/>
    </location>
</feature>
<dbReference type="GO" id="GO:0035861">
    <property type="term" value="C:site of double-strand break"/>
    <property type="evidence" value="ECO:0007669"/>
    <property type="project" value="TreeGrafter"/>
</dbReference>
<feature type="domain" description="5'-3' DNA helicase ZGRF1-like N-terminal" evidence="2">
    <location>
        <begin position="59"/>
        <end position="129"/>
    </location>
</feature>
<evidence type="ECO:0000259" key="2">
    <source>
        <dbReference type="Pfam" id="PF10382"/>
    </source>
</evidence>
<organism evidence="3 4">
    <name type="scientific">Paspalum notatum var. saurae</name>
    <dbReference type="NCBI Taxonomy" id="547442"/>
    <lineage>
        <taxon>Eukaryota</taxon>
        <taxon>Viridiplantae</taxon>
        <taxon>Streptophyta</taxon>
        <taxon>Embryophyta</taxon>
        <taxon>Tracheophyta</taxon>
        <taxon>Spermatophyta</taxon>
        <taxon>Magnoliopsida</taxon>
        <taxon>Liliopsida</taxon>
        <taxon>Poales</taxon>
        <taxon>Poaceae</taxon>
        <taxon>PACMAD clade</taxon>
        <taxon>Panicoideae</taxon>
        <taxon>Andropogonodae</taxon>
        <taxon>Paspaleae</taxon>
        <taxon>Paspalinae</taxon>
        <taxon>Paspalum</taxon>
    </lineage>
</organism>
<feature type="compositionally biased region" description="Polar residues" evidence="1">
    <location>
        <begin position="448"/>
        <end position="457"/>
    </location>
</feature>
<accession>A0AAQ3T278</accession>
<feature type="region of interest" description="Disordered" evidence="1">
    <location>
        <begin position="438"/>
        <end position="559"/>
    </location>
</feature>
<feature type="compositionally biased region" description="Polar residues" evidence="1">
    <location>
        <begin position="511"/>
        <end position="523"/>
    </location>
</feature>
<feature type="domain" description="5'-3' DNA helicase ZGRF1-like N-terminal" evidence="2">
    <location>
        <begin position="359"/>
        <end position="437"/>
    </location>
</feature>
<evidence type="ECO:0000256" key="1">
    <source>
        <dbReference type="SAM" id="MobiDB-lite"/>
    </source>
</evidence>
<proteinExistence type="predicted"/>
<feature type="compositionally biased region" description="Basic and acidic residues" evidence="1">
    <location>
        <begin position="335"/>
        <end position="345"/>
    </location>
</feature>
<evidence type="ECO:0000313" key="3">
    <source>
        <dbReference type="EMBL" id="WVZ64745.1"/>
    </source>
</evidence>
<evidence type="ECO:0000313" key="4">
    <source>
        <dbReference type="Proteomes" id="UP001341281"/>
    </source>
</evidence>
<sequence length="863" mass="94632">MAPQVGLELELSIPRRPLSVSEFLNPSPSRINPCSPDSRLPPESLHPPTPPMEAEPPQRWAATYTKHVKQKRKAYHDGALLLYAASGRLVLLDDAGDTLESRFLRSSEEVSAGAALSFQAHLVDVGEPEDDPARCTSSAASAGSRTVRGGSGARARPPSSGTGRVVLPRVPRKLVNPSKSRRCVFGGDGEAAGSGSAEGADSEFQEWTALYTTQVTQKAKKYHDGVVRLLQIGPQAKQIVLIDDDGQVLGSRHLKAGESIESGKKCHFPNYLIDVCEAKNQNKEEPMVHTKLKNGENTSNKMGPALKKSQKFFNPQKFHGPDDTKSEVTASSGKAKTDKAEEASADRPGSLIEAGSGFKEWNALYTTQLTQKAKKYHDGVIRLMQIGSHARQIVLLDEYGEVLGSRYLKTVECVESGTKFQMPNYLIEVCEFINQKNEPRQSSKEDFSQTGLRNQENTGEKTSEKHKSPKFVSPFKLQDLQKNSWESTTSSNRPQIGKPTSSNLDALPNLNVLSSPQGKSNCDVNRRADHHEPAFGPMDDPVKFSDTQRGAAKTSWPDFGKSSSTRVALHMFIHKFTDLRDGRSGCPTGFVRREGGKSTLGDMDDSLRTASQILSIIKRPSEDRISQSAPSGQGQAHSSASSESRIAFDVTKNSVVDDSKRSFDGNSGLSQFATQLRSSVQSCLNLETLPRKNSVRAHQWIESSSCNNHLTYDDQNIMRPTAFEGQDLAMVDTTASYMSNAKEQKLDSSDQDSERSSDNVPVMNTMTDKGLQDDTSETAGQLSTEKSSTDGECVDPMSTTAYTLTWYRQADKSRELRAGKEKAWEFPISGRFREETVSSANGAVRAWMLRVAHHALSLSVKSF</sequence>
<keyword evidence="4" id="KW-1185">Reference proteome</keyword>